<dbReference type="RefSeq" id="WP_029311838.1">
    <property type="nucleotide sequence ID" value="NZ_FTNE01000014.1"/>
</dbReference>
<evidence type="ECO:0000313" key="1">
    <source>
        <dbReference type="EMBL" id="SIR04957.1"/>
    </source>
</evidence>
<keyword evidence="2" id="KW-1185">Reference proteome</keyword>
<protein>
    <submittedName>
        <fullName evidence="1">Uncharacterized protein</fullName>
    </submittedName>
</protein>
<organism evidence="1 2">
    <name type="scientific">Acidiphilium rubrum</name>
    <dbReference type="NCBI Taxonomy" id="526"/>
    <lineage>
        <taxon>Bacteria</taxon>
        <taxon>Pseudomonadati</taxon>
        <taxon>Pseudomonadota</taxon>
        <taxon>Alphaproteobacteria</taxon>
        <taxon>Acetobacterales</taxon>
        <taxon>Acidocellaceae</taxon>
        <taxon>Acidiphilium</taxon>
    </lineage>
</organism>
<dbReference type="EMBL" id="FTNE01000014">
    <property type="protein sequence ID" value="SIR04957.1"/>
    <property type="molecule type" value="Genomic_DNA"/>
</dbReference>
<sequence>MNVKTHDGSTDAFPLRAFFDPHHMTEAQLADLGLEQIAYVRPIMTPNGPAFGVFSANGTPMAIATDGNLARAAIVQNEMAPVSVH</sequence>
<dbReference type="Proteomes" id="UP000186308">
    <property type="component" value="Unassembled WGS sequence"/>
</dbReference>
<dbReference type="OrthoDB" id="8449790at2"/>
<gene>
    <name evidence="1" type="ORF">SAMN05421828_11452</name>
</gene>
<accession>A0A8G2CMR8</accession>
<dbReference type="Pfam" id="PF06620">
    <property type="entry name" value="DUF1150"/>
    <property type="match status" value="1"/>
</dbReference>
<name>A0A8G2CMR8_ACIRU</name>
<dbReference type="AlphaFoldDB" id="A0A8G2CMR8"/>
<dbReference type="InterPro" id="IPR009531">
    <property type="entry name" value="DUF1150"/>
</dbReference>
<proteinExistence type="predicted"/>
<reference evidence="1 2" key="1">
    <citation type="submission" date="2017-01" db="EMBL/GenBank/DDBJ databases">
        <authorList>
            <person name="Varghese N."/>
            <person name="Submissions S."/>
        </authorList>
    </citation>
    <scope>NUCLEOTIDE SEQUENCE [LARGE SCALE GENOMIC DNA]</scope>
    <source>
        <strain evidence="1 2">ATCC 35905</strain>
    </source>
</reference>
<comment type="caution">
    <text evidence="1">The sequence shown here is derived from an EMBL/GenBank/DDBJ whole genome shotgun (WGS) entry which is preliminary data.</text>
</comment>
<evidence type="ECO:0000313" key="2">
    <source>
        <dbReference type="Proteomes" id="UP000186308"/>
    </source>
</evidence>